<reference evidence="2 3" key="1">
    <citation type="submission" date="2010-10" db="EMBL/GenBank/DDBJ databases">
        <authorList>
            <person name="Muzny D."/>
            <person name="Qin X."/>
            <person name="Deng J."/>
            <person name="Jiang H."/>
            <person name="Liu Y."/>
            <person name="Qu J."/>
            <person name="Song X.-Z."/>
            <person name="Zhang L."/>
            <person name="Thornton R."/>
            <person name="Coyle M."/>
            <person name="Francisco L."/>
            <person name="Jackson L."/>
            <person name="Javaid M."/>
            <person name="Korchina V."/>
            <person name="Kovar C."/>
            <person name="Mata R."/>
            <person name="Mathew T."/>
            <person name="Ngo R."/>
            <person name="Nguyen L."/>
            <person name="Nguyen N."/>
            <person name="Okwuonu G."/>
            <person name="Ongeri F."/>
            <person name="Pham C."/>
            <person name="Simmons D."/>
            <person name="Wilczek-Boney K."/>
            <person name="Hale W."/>
            <person name="Jakkamsetti A."/>
            <person name="Pham P."/>
            <person name="Ruth R."/>
            <person name="San Lucas F."/>
            <person name="Warren J."/>
            <person name="Zhang J."/>
            <person name="Zhao Z."/>
            <person name="Zhou C."/>
            <person name="Zhu D."/>
            <person name="Lee S."/>
            <person name="Bess C."/>
            <person name="Blankenburg K."/>
            <person name="Forbes L."/>
            <person name="Fu Q."/>
            <person name="Gubbala S."/>
            <person name="Hirani K."/>
            <person name="Jayaseelan J.C."/>
            <person name="Lara F."/>
            <person name="Munidasa M."/>
            <person name="Palculict T."/>
            <person name="Patil S."/>
            <person name="Pu L.-L."/>
            <person name="Saada N."/>
            <person name="Tang L."/>
            <person name="Weissenberger G."/>
            <person name="Zhu Y."/>
            <person name="Hemphill L."/>
            <person name="Shang Y."/>
            <person name="Youmans B."/>
            <person name="Ayvaz T."/>
            <person name="Ross M."/>
            <person name="Santibanez J."/>
            <person name="Aqrawi P."/>
            <person name="Gross S."/>
            <person name="Joshi V."/>
            <person name="Fowler G."/>
            <person name="Nazareth L."/>
            <person name="Reid J."/>
            <person name="Worley K."/>
            <person name="Petrosino J."/>
            <person name="Highlander S."/>
            <person name="Gibbs R."/>
        </authorList>
    </citation>
    <scope>NUCLEOTIDE SEQUENCE [LARGE SCALE GENOMIC DNA]</scope>
    <source>
        <strain evidence="2 3">ATCC 33574</strain>
    </source>
</reference>
<keyword evidence="1" id="KW-1133">Transmembrane helix</keyword>
<keyword evidence="1" id="KW-0812">Transmembrane</keyword>
<sequence>MHRKIITKIRELKNIVSCFNMILFFNSLTFCFLSYQMLISK</sequence>
<protein>
    <submittedName>
        <fullName evidence="2">Uncharacterized protein</fullName>
    </submittedName>
</protein>
<organism evidence="2 3">
    <name type="scientific">Segatella buccae ATCC 33574</name>
    <dbReference type="NCBI Taxonomy" id="873513"/>
    <lineage>
        <taxon>Bacteria</taxon>
        <taxon>Pseudomonadati</taxon>
        <taxon>Bacteroidota</taxon>
        <taxon>Bacteroidia</taxon>
        <taxon>Bacteroidales</taxon>
        <taxon>Prevotellaceae</taxon>
        <taxon>Segatella</taxon>
    </lineage>
</organism>
<evidence type="ECO:0000313" key="3">
    <source>
        <dbReference type="Proteomes" id="UP000003112"/>
    </source>
</evidence>
<dbReference type="HOGENOM" id="CLU_3274441_0_0_10"/>
<evidence type="ECO:0000313" key="2">
    <source>
        <dbReference type="EMBL" id="EFU30446.1"/>
    </source>
</evidence>
<dbReference type="Proteomes" id="UP000003112">
    <property type="component" value="Unassembled WGS sequence"/>
</dbReference>
<proteinExistence type="predicted"/>
<feature type="transmembrane region" description="Helical" evidence="1">
    <location>
        <begin position="12"/>
        <end position="35"/>
    </location>
</feature>
<keyword evidence="3" id="KW-1185">Reference proteome</keyword>
<dbReference type="AlphaFoldDB" id="E6K778"/>
<evidence type="ECO:0000256" key="1">
    <source>
        <dbReference type="SAM" id="Phobius"/>
    </source>
</evidence>
<dbReference type="EMBL" id="AEPD01000028">
    <property type="protein sequence ID" value="EFU30446.1"/>
    <property type="molecule type" value="Genomic_DNA"/>
</dbReference>
<name>E6K778_9BACT</name>
<accession>E6K778</accession>
<dbReference type="STRING" id="873513.HMPREF6485_1725"/>
<keyword evidence="1" id="KW-0472">Membrane</keyword>
<gene>
    <name evidence="2" type="ORF">HMPREF6485_1725</name>
</gene>
<comment type="caution">
    <text evidence="2">The sequence shown here is derived from an EMBL/GenBank/DDBJ whole genome shotgun (WGS) entry which is preliminary data.</text>
</comment>